<protein>
    <submittedName>
        <fullName evidence="9">Alpha-hydroxy-acid oxidizing protein</fullName>
    </submittedName>
</protein>
<evidence type="ECO:0000313" key="9">
    <source>
        <dbReference type="EMBL" id="MBL0407534.1"/>
    </source>
</evidence>
<dbReference type="InterPro" id="IPR008259">
    <property type="entry name" value="FMN_hydac_DH_AS"/>
</dbReference>
<dbReference type="PIRSF" id="PIRSF000138">
    <property type="entry name" value="Al-hdrx_acd_dh"/>
    <property type="match status" value="1"/>
</dbReference>
<dbReference type="EMBL" id="JAEQMY010000089">
    <property type="protein sequence ID" value="MBL0407534.1"/>
    <property type="molecule type" value="Genomic_DNA"/>
</dbReference>
<dbReference type="InterPro" id="IPR000262">
    <property type="entry name" value="FMN-dep_DH"/>
</dbReference>
<keyword evidence="2 7" id="KW-0285">Flavoprotein</keyword>
<feature type="binding site" evidence="7">
    <location>
        <position position="262"/>
    </location>
    <ligand>
        <name>FMN</name>
        <dbReference type="ChEBI" id="CHEBI:58210"/>
    </ligand>
</feature>
<dbReference type="InterPro" id="IPR013785">
    <property type="entry name" value="Aldolase_TIM"/>
</dbReference>
<gene>
    <name evidence="9" type="ORF">JKG68_26820</name>
</gene>
<dbReference type="SUPFAM" id="SSF51395">
    <property type="entry name" value="FMN-linked oxidoreductases"/>
    <property type="match status" value="1"/>
</dbReference>
<evidence type="ECO:0000259" key="8">
    <source>
        <dbReference type="PROSITE" id="PS51349"/>
    </source>
</evidence>
<dbReference type="PROSITE" id="PS51349">
    <property type="entry name" value="FMN_HYDROXY_ACID_DH_2"/>
    <property type="match status" value="1"/>
</dbReference>
<dbReference type="GO" id="GO:0009060">
    <property type="term" value="P:aerobic respiration"/>
    <property type="evidence" value="ECO:0007669"/>
    <property type="project" value="TreeGrafter"/>
</dbReference>
<comment type="cofactor">
    <cofactor evidence="1">
        <name>FMN</name>
        <dbReference type="ChEBI" id="CHEBI:58210"/>
    </cofactor>
</comment>
<feature type="binding site" evidence="7">
    <location>
        <position position="178"/>
    </location>
    <ligand>
        <name>glyoxylate</name>
        <dbReference type="ChEBI" id="CHEBI:36655"/>
    </ligand>
</feature>
<dbReference type="CDD" id="cd02809">
    <property type="entry name" value="alpha_hydroxyacid_oxid_FMN"/>
    <property type="match status" value="1"/>
</dbReference>
<dbReference type="AlphaFoldDB" id="A0A937D099"/>
<feature type="binding site" evidence="7">
    <location>
        <begin position="317"/>
        <end position="321"/>
    </location>
    <ligand>
        <name>FMN</name>
        <dbReference type="ChEBI" id="CHEBI:58210"/>
    </ligand>
</feature>
<evidence type="ECO:0000313" key="10">
    <source>
        <dbReference type="Proteomes" id="UP000605848"/>
    </source>
</evidence>
<dbReference type="PROSITE" id="PS00557">
    <property type="entry name" value="FMN_HYDROXY_ACID_DH_1"/>
    <property type="match status" value="1"/>
</dbReference>
<dbReference type="GO" id="GO:0005886">
    <property type="term" value="C:plasma membrane"/>
    <property type="evidence" value="ECO:0007669"/>
    <property type="project" value="TreeGrafter"/>
</dbReference>
<comment type="similarity">
    <text evidence="5">Belongs to the FMN-dependent alpha-hydroxy acid dehydrogenase family.</text>
</comment>
<feature type="binding site" evidence="7">
    <location>
        <position position="119"/>
    </location>
    <ligand>
        <name>FMN</name>
        <dbReference type="ChEBI" id="CHEBI:58210"/>
    </ligand>
</feature>
<name>A0A937D099_9HYPH</name>
<dbReference type="Gene3D" id="3.20.20.70">
    <property type="entry name" value="Aldolase class I"/>
    <property type="match status" value="1"/>
</dbReference>
<dbReference type="RefSeq" id="WP_202064869.1">
    <property type="nucleotide sequence ID" value="NZ_JAEQMY010000089.1"/>
</dbReference>
<feature type="domain" description="FMN hydroxy acid dehydrogenase" evidence="8">
    <location>
        <begin position="11"/>
        <end position="391"/>
    </location>
</feature>
<evidence type="ECO:0000256" key="1">
    <source>
        <dbReference type="ARBA" id="ARBA00001917"/>
    </source>
</evidence>
<dbReference type="GO" id="GO:0010181">
    <property type="term" value="F:FMN binding"/>
    <property type="evidence" value="ECO:0007669"/>
    <property type="project" value="InterPro"/>
</dbReference>
<organism evidence="9 10">
    <name type="scientific">Microvirga aerilata</name>
    <dbReference type="NCBI Taxonomy" id="670292"/>
    <lineage>
        <taxon>Bacteria</taxon>
        <taxon>Pseudomonadati</taxon>
        <taxon>Pseudomonadota</taxon>
        <taxon>Alphaproteobacteria</taxon>
        <taxon>Hyphomicrobiales</taxon>
        <taxon>Methylobacteriaceae</taxon>
        <taxon>Microvirga</taxon>
    </lineage>
</organism>
<evidence type="ECO:0000256" key="6">
    <source>
        <dbReference type="PIRSR" id="PIRSR000138-1"/>
    </source>
</evidence>
<comment type="caution">
    <text evidence="9">The sequence shown here is derived from an EMBL/GenBank/DDBJ whole genome shotgun (WGS) entry which is preliminary data.</text>
</comment>
<feature type="binding site" evidence="7">
    <location>
        <position position="143"/>
    </location>
    <ligand>
        <name>glyoxylate</name>
        <dbReference type="ChEBI" id="CHEBI:36655"/>
    </ligand>
</feature>
<evidence type="ECO:0000256" key="3">
    <source>
        <dbReference type="ARBA" id="ARBA00022643"/>
    </source>
</evidence>
<proteinExistence type="inferred from homology"/>
<keyword evidence="10" id="KW-1185">Reference proteome</keyword>
<dbReference type="InterPro" id="IPR037396">
    <property type="entry name" value="FMN_HAD"/>
</dbReference>
<feature type="binding site" evidence="7">
    <location>
        <position position="286"/>
    </location>
    <ligand>
        <name>glyoxylate</name>
        <dbReference type="ChEBI" id="CHEBI:36655"/>
    </ligand>
</feature>
<feature type="active site" description="Proton acceptor" evidence="6">
    <location>
        <position position="286"/>
    </location>
</feature>
<feature type="binding site" evidence="7">
    <location>
        <position position="289"/>
    </location>
    <ligand>
        <name>glyoxylate</name>
        <dbReference type="ChEBI" id="CHEBI:36655"/>
    </ligand>
</feature>
<keyword evidence="3 7" id="KW-0288">FMN</keyword>
<feature type="binding site" evidence="7">
    <location>
        <begin position="340"/>
        <end position="341"/>
    </location>
    <ligand>
        <name>FMN</name>
        <dbReference type="ChEBI" id="CHEBI:58210"/>
    </ligand>
</feature>
<feature type="binding site" evidence="7">
    <location>
        <position position="169"/>
    </location>
    <ligand>
        <name>FMN</name>
        <dbReference type="ChEBI" id="CHEBI:58210"/>
    </ligand>
</feature>
<feature type="binding site" evidence="7">
    <location>
        <position position="141"/>
    </location>
    <ligand>
        <name>FMN</name>
        <dbReference type="ChEBI" id="CHEBI:58210"/>
    </ligand>
</feature>
<dbReference type="PANTHER" id="PTHR10578:SF107">
    <property type="entry name" value="2-HYDROXYACID OXIDASE 1"/>
    <property type="match status" value="1"/>
</dbReference>
<feature type="binding site" evidence="7">
    <location>
        <begin position="90"/>
        <end position="92"/>
    </location>
    <ligand>
        <name>FMN</name>
        <dbReference type="ChEBI" id="CHEBI:58210"/>
    </ligand>
</feature>
<evidence type="ECO:0000256" key="2">
    <source>
        <dbReference type="ARBA" id="ARBA00022630"/>
    </source>
</evidence>
<reference evidence="9" key="1">
    <citation type="submission" date="2021-01" db="EMBL/GenBank/DDBJ databases">
        <title>Microvirga sp.</title>
        <authorList>
            <person name="Kim M.K."/>
        </authorList>
    </citation>
    <scope>NUCLEOTIDE SEQUENCE</scope>
    <source>
        <strain evidence="9">5420S-16</strain>
    </source>
</reference>
<evidence type="ECO:0000256" key="5">
    <source>
        <dbReference type="ARBA" id="ARBA00024042"/>
    </source>
</evidence>
<evidence type="ECO:0000256" key="7">
    <source>
        <dbReference type="PIRSR" id="PIRSR000138-2"/>
    </source>
</evidence>
<dbReference type="FunFam" id="3.20.20.70:FF:000029">
    <property type="entry name" value="L-lactate dehydrogenase"/>
    <property type="match status" value="1"/>
</dbReference>
<dbReference type="GO" id="GO:0004459">
    <property type="term" value="F:L-lactate dehydrogenase (NAD+) activity"/>
    <property type="evidence" value="ECO:0007669"/>
    <property type="project" value="TreeGrafter"/>
</dbReference>
<dbReference type="PANTHER" id="PTHR10578">
    <property type="entry name" value="S -2-HYDROXY-ACID OXIDASE-RELATED"/>
    <property type="match status" value="1"/>
</dbReference>
<dbReference type="Proteomes" id="UP000605848">
    <property type="component" value="Unassembled WGS sequence"/>
</dbReference>
<evidence type="ECO:0000256" key="4">
    <source>
        <dbReference type="ARBA" id="ARBA00023002"/>
    </source>
</evidence>
<feature type="binding site" evidence="7">
    <location>
        <position position="284"/>
    </location>
    <ligand>
        <name>FMN</name>
        <dbReference type="ChEBI" id="CHEBI:58210"/>
    </ligand>
</feature>
<accession>A0A937D099</accession>
<dbReference type="Pfam" id="PF01070">
    <property type="entry name" value="FMN_dh"/>
    <property type="match status" value="1"/>
</dbReference>
<keyword evidence="4" id="KW-0560">Oxidoreductase</keyword>
<sequence length="396" mass="43440">MAKLQHWTGTRSLTHAHSIEDLRLLARARLPKAVFDFIDGGSEDERTRQDNSGDFDEWRLLPRVGIDVSRRELGTTILGRSARLPLMISPTGLAGFFWRGGEMAAAAAAAKHNIPFCLSTNSVASIEQVAEAVPDGERWFQLYFLRDRDWMKGLIRRAADANYRVLCLTVDLPISGRRERDLRNGFTMPLQFRLSNAFDMIRRPAWLMDVARSNLTFGNFNMDGSSGFTAIAQHVASLFDPSATWDDIAEIRDLWRGPLAIKGILHPDDAVKAIGLGADAVIVSNHGGRQLDHSPSVIAALPEVVAAVGGRTEIILDGGVRRGTDILKALALGADACSIGRSYLWGLSAGGEAGVSRAIDLLARELDNAMALLGTPAITDIKRDHIRYRHAVREEK</sequence>
<dbReference type="InterPro" id="IPR012133">
    <property type="entry name" value="Alpha-hydoxy_acid_DH_FMN"/>
</dbReference>